<organism evidence="6 7">
    <name type="scientific">Trypanosoma rangeli SC58</name>
    <dbReference type="NCBI Taxonomy" id="429131"/>
    <lineage>
        <taxon>Eukaryota</taxon>
        <taxon>Discoba</taxon>
        <taxon>Euglenozoa</taxon>
        <taxon>Kinetoplastea</taxon>
        <taxon>Metakinetoplastina</taxon>
        <taxon>Trypanosomatida</taxon>
        <taxon>Trypanosomatidae</taxon>
        <taxon>Trypanosoma</taxon>
        <taxon>Herpetosoma</taxon>
    </lineage>
</organism>
<dbReference type="VEuPathDB" id="TriTrypDB:TRSC58_02642"/>
<keyword evidence="7" id="KW-1185">Reference proteome</keyword>
<sequence length="966" mass="102776">MNRLNINEATREELLEVVKQLRQQLRQHQTSSERVKELKRQVDQLKQELRDKESAVRALEQQNVMLSEKSAADEETIGVLIKQLEDMNGGGANTTGSDGVVKAHAVPATAAAARVDQASVKGSDGTSLAGSAGGEFSGPPNAAAIIAQQNEEMAKLEMKVRELTEVNTFYTAIVSHHDEEERLQEAQKDTLVAARLNAAASADTTSFRDRIVALENERDSLQRVVRQQNQEKQALMSELQEHCEELSRLELDLVAAERWKISTEASSETVASIPPVYTFSSLPDEEFPSLRTSGQLVESMQYKNRRGGSVPSPATRPRSTGPSVDTHAPARGLAGSRSLPPPDALPEIRLRNPSKQEKLLLERVELYRKCIEEMQEFEVDRQRGFDKIEHTRAELFTEMNAKLEEQRREIQRLNKQLAASAGARGSEDERRTVEPRSVRDALTSPIAFSGSGGEYAKVLSFNARPAALSGVGGALSEEEGGDDGTNGGGKAPDGDDGASAADTSMAEKAILECLGAAGALAKAPALEKNEAEGTDTEFVGDERNVCKAGGPAEAETRQWREMRNSPLSKVDWARQLLAKEEGIGRLGILREEGDAAVHILLLSRAAVVAAATAKFTAHDAGSPDSTEALQAALNEMHGLVSSLEGRERELLAEVARLQKETAPMLQVADCKNSSTATQKALAFYPSSSSLAAACAGEPWEPLRCVCRAYAEVVDAQIALLRTASASAAAPPTAGESFAAIGSALDALRAKADRVANGIRDKERDGAGASFGVAAGEGFEKAQEGGTPLPKTAPQSPSSEAAGDAAAGGQDPCHEPPPSQAAGPESTRSWHSPDKRRTAFSLPLVENSERDAWAPSPATTTAPPLRGSPNIIPAKEHLHTTGNAAATGSPTRPPGPQPTERFVPAPLDYFATPRGVGETTQRGASAQGGAPITRTFLDLFGAPPSAAPRPSKGGDNNAFVAEFDPFA</sequence>
<protein>
    <submittedName>
        <fullName evidence="6">Uncharacterized protein</fullName>
    </submittedName>
</protein>
<dbReference type="PANTHER" id="PTHR18921:SF2">
    <property type="entry name" value="THYROID RECEPTOR-INTERACTING PROTEIN 11"/>
    <property type="match status" value="1"/>
</dbReference>
<reference evidence="6 7" key="1">
    <citation type="submission" date="2013-07" db="EMBL/GenBank/DDBJ databases">
        <authorList>
            <person name="Stoco P.H."/>
            <person name="Wagner G."/>
            <person name="Gerber A."/>
            <person name="Zaha A."/>
            <person name="Thompson C."/>
            <person name="Bartholomeu D.C."/>
            <person name="Luckemeyer D.D."/>
            <person name="Bahia D."/>
            <person name="Loreto E."/>
            <person name="Prestes E.B."/>
            <person name="Lima F.M."/>
            <person name="Rodrigues-Luiz G."/>
            <person name="Vallejo G.A."/>
            <person name="Filho J.F."/>
            <person name="Monteiro K.M."/>
            <person name="Tyler K.M."/>
            <person name="de Almeida L.G."/>
            <person name="Ortiz M.F."/>
            <person name="Siervo M.A."/>
            <person name="de Moraes M.H."/>
            <person name="Cunha O.L."/>
            <person name="Mendonca-Neto R."/>
            <person name="Silva R."/>
            <person name="Teixeira S.M."/>
            <person name="Murta S.M."/>
            <person name="Sincero T.C."/>
            <person name="Mendes T.A."/>
            <person name="Urmenyi T.P."/>
            <person name="Silva V.G."/>
            <person name="da Rocha W.D."/>
            <person name="Andersson B."/>
            <person name="Romanha A.J."/>
            <person name="Steindel M."/>
            <person name="de Vasconcelos A.T."/>
            <person name="Grisard E.C."/>
        </authorList>
    </citation>
    <scope>NUCLEOTIDE SEQUENCE [LARGE SCALE GENOMIC DNA]</scope>
    <source>
        <strain evidence="6 7">SC58</strain>
    </source>
</reference>
<feature type="coiled-coil region" evidence="4">
    <location>
        <begin position="211"/>
        <end position="252"/>
    </location>
</feature>
<dbReference type="GO" id="GO:0031267">
    <property type="term" value="F:small GTPase binding"/>
    <property type="evidence" value="ECO:0007669"/>
    <property type="project" value="TreeGrafter"/>
</dbReference>
<dbReference type="EMBL" id="AUPL01002642">
    <property type="protein sequence ID" value="ESL09635.1"/>
    <property type="molecule type" value="Genomic_DNA"/>
</dbReference>
<evidence type="ECO:0000256" key="1">
    <source>
        <dbReference type="ARBA" id="ARBA00004555"/>
    </source>
</evidence>
<keyword evidence="3 4" id="KW-0175">Coiled coil</keyword>
<evidence type="ECO:0000313" key="7">
    <source>
        <dbReference type="Proteomes" id="UP000031737"/>
    </source>
</evidence>
<feature type="compositionally biased region" description="Low complexity" evidence="5">
    <location>
        <begin position="852"/>
        <end position="863"/>
    </location>
</feature>
<feature type="region of interest" description="Disordered" evidence="5">
    <location>
        <begin position="779"/>
        <end position="872"/>
    </location>
</feature>
<feature type="compositionally biased region" description="Basic and acidic residues" evidence="5">
    <location>
        <begin position="425"/>
        <end position="438"/>
    </location>
</feature>
<comment type="subcellular location">
    <subcellularLocation>
        <location evidence="1">Golgi apparatus</location>
    </subcellularLocation>
</comment>
<feature type="region of interest" description="Disordered" evidence="5">
    <location>
        <begin position="527"/>
        <end position="552"/>
    </location>
</feature>
<feature type="coiled-coil region" evidence="4">
    <location>
        <begin position="4"/>
        <end position="69"/>
    </location>
</feature>
<proteinExistence type="predicted"/>
<feature type="region of interest" description="Disordered" evidence="5">
    <location>
        <begin position="299"/>
        <end position="351"/>
    </location>
</feature>
<dbReference type="GO" id="GO:0006888">
    <property type="term" value="P:endoplasmic reticulum to Golgi vesicle-mediated transport"/>
    <property type="evidence" value="ECO:0007669"/>
    <property type="project" value="TreeGrafter"/>
</dbReference>
<evidence type="ECO:0000313" key="6">
    <source>
        <dbReference type="EMBL" id="ESL09635.1"/>
    </source>
</evidence>
<name>A0A061J5N8_TRYRA</name>
<feature type="region of interest" description="Disordered" evidence="5">
    <location>
        <begin position="415"/>
        <end position="438"/>
    </location>
</feature>
<evidence type="ECO:0000256" key="3">
    <source>
        <dbReference type="ARBA" id="ARBA00023054"/>
    </source>
</evidence>
<dbReference type="GO" id="GO:0007030">
    <property type="term" value="P:Golgi organization"/>
    <property type="evidence" value="ECO:0007669"/>
    <property type="project" value="TreeGrafter"/>
</dbReference>
<dbReference type="PANTHER" id="PTHR18921">
    <property type="entry name" value="MYOSIN HEAVY CHAIN - RELATED"/>
    <property type="match status" value="1"/>
</dbReference>
<evidence type="ECO:0000256" key="4">
    <source>
        <dbReference type="SAM" id="Coils"/>
    </source>
</evidence>
<evidence type="ECO:0000256" key="2">
    <source>
        <dbReference type="ARBA" id="ARBA00023034"/>
    </source>
</evidence>
<dbReference type="AlphaFoldDB" id="A0A061J5N8"/>
<feature type="region of interest" description="Disordered" evidence="5">
    <location>
        <begin position="472"/>
        <end position="502"/>
    </location>
</feature>
<comment type="caution">
    <text evidence="6">The sequence shown here is derived from an EMBL/GenBank/DDBJ whole genome shotgun (WGS) entry which is preliminary data.</text>
</comment>
<evidence type="ECO:0000256" key="5">
    <source>
        <dbReference type="SAM" id="MobiDB-lite"/>
    </source>
</evidence>
<dbReference type="GO" id="GO:0005794">
    <property type="term" value="C:Golgi apparatus"/>
    <property type="evidence" value="ECO:0007669"/>
    <property type="project" value="UniProtKB-SubCell"/>
</dbReference>
<dbReference type="OrthoDB" id="265747at2759"/>
<gene>
    <name evidence="6" type="ORF">TRSC58_02642</name>
</gene>
<accession>A0A061J5N8</accession>
<keyword evidence="2" id="KW-0333">Golgi apparatus</keyword>
<dbReference type="Proteomes" id="UP000031737">
    <property type="component" value="Unassembled WGS sequence"/>
</dbReference>